<name>A0A1H4HFQ6_9SPHI</name>
<gene>
    <name evidence="2" type="ORF">SAMN05443550_1167</name>
</gene>
<dbReference type="PANTHER" id="PTHR22916:SF3">
    <property type="entry name" value="UDP-GLCNAC:BETAGAL BETA-1,3-N-ACETYLGLUCOSAMINYLTRANSFERASE-LIKE PROTEIN 1"/>
    <property type="match status" value="1"/>
</dbReference>
<dbReference type="EMBL" id="FNRA01000016">
    <property type="protein sequence ID" value="SEB19868.1"/>
    <property type="molecule type" value="Genomic_DNA"/>
</dbReference>
<protein>
    <submittedName>
        <fullName evidence="2">Glycosyltransferase involved in cell wall bisynthesis</fullName>
    </submittedName>
</protein>
<dbReference type="PANTHER" id="PTHR22916">
    <property type="entry name" value="GLYCOSYLTRANSFERASE"/>
    <property type="match status" value="1"/>
</dbReference>
<organism evidence="2 3">
    <name type="scientific">Pedobacter hartonius</name>
    <dbReference type="NCBI Taxonomy" id="425514"/>
    <lineage>
        <taxon>Bacteria</taxon>
        <taxon>Pseudomonadati</taxon>
        <taxon>Bacteroidota</taxon>
        <taxon>Sphingobacteriia</taxon>
        <taxon>Sphingobacteriales</taxon>
        <taxon>Sphingobacteriaceae</taxon>
        <taxon>Pedobacter</taxon>
    </lineage>
</organism>
<reference evidence="2 3" key="1">
    <citation type="submission" date="2016-10" db="EMBL/GenBank/DDBJ databases">
        <authorList>
            <person name="de Groot N.N."/>
        </authorList>
    </citation>
    <scope>NUCLEOTIDE SEQUENCE [LARGE SCALE GENOMIC DNA]</scope>
    <source>
        <strain evidence="2 3">DSM 19033</strain>
    </source>
</reference>
<dbReference type="CDD" id="cd00761">
    <property type="entry name" value="Glyco_tranf_GTA_type"/>
    <property type="match status" value="1"/>
</dbReference>
<dbReference type="InterPro" id="IPR029044">
    <property type="entry name" value="Nucleotide-diphossugar_trans"/>
</dbReference>
<dbReference type="Pfam" id="PF00535">
    <property type="entry name" value="Glycos_transf_2"/>
    <property type="match status" value="1"/>
</dbReference>
<evidence type="ECO:0000313" key="2">
    <source>
        <dbReference type="EMBL" id="SEB19868.1"/>
    </source>
</evidence>
<sequence length="233" mass="27225">MMSLPYPLISCICITNNRPIVLQRAISCFAAQNYPNKELVISYPKNDKQTPMVINHVLHQVELNILRVERNNDETVGNARNEAIAECSGDYICIWDDDDWYHGSRLSYQYNSMQTTGQGYQASILTRVLLYDFTSGKAYLSFPYTWDGSLMCRKEIIFQNQYAHLDKGEDTHIIKFLDARKILYHIDAVPFLYIYIYHGENTWNYTHFEYFIKKSEVLDDETANTIKKLISLD</sequence>
<keyword evidence="2" id="KW-0808">Transferase</keyword>
<dbReference type="GO" id="GO:0016758">
    <property type="term" value="F:hexosyltransferase activity"/>
    <property type="evidence" value="ECO:0007669"/>
    <property type="project" value="UniProtKB-ARBA"/>
</dbReference>
<accession>A0A1H4HFQ6</accession>
<evidence type="ECO:0000313" key="3">
    <source>
        <dbReference type="Proteomes" id="UP000198850"/>
    </source>
</evidence>
<dbReference type="SUPFAM" id="SSF53448">
    <property type="entry name" value="Nucleotide-diphospho-sugar transferases"/>
    <property type="match status" value="1"/>
</dbReference>
<dbReference type="InterPro" id="IPR001173">
    <property type="entry name" value="Glyco_trans_2-like"/>
</dbReference>
<dbReference type="AlphaFoldDB" id="A0A1H4HFQ6"/>
<dbReference type="STRING" id="425514.SAMN05443550_1167"/>
<feature type="domain" description="Glycosyltransferase 2-like" evidence="1">
    <location>
        <begin position="10"/>
        <end position="118"/>
    </location>
</feature>
<dbReference type="Gene3D" id="3.90.550.10">
    <property type="entry name" value="Spore Coat Polysaccharide Biosynthesis Protein SpsA, Chain A"/>
    <property type="match status" value="1"/>
</dbReference>
<dbReference type="Proteomes" id="UP000198850">
    <property type="component" value="Unassembled WGS sequence"/>
</dbReference>
<dbReference type="RefSeq" id="WP_090559858.1">
    <property type="nucleotide sequence ID" value="NZ_FNRA01000016.1"/>
</dbReference>
<dbReference type="OrthoDB" id="597270at2"/>
<proteinExistence type="predicted"/>
<evidence type="ECO:0000259" key="1">
    <source>
        <dbReference type="Pfam" id="PF00535"/>
    </source>
</evidence>
<keyword evidence="3" id="KW-1185">Reference proteome</keyword>